<dbReference type="GO" id="GO:0008017">
    <property type="term" value="F:microtubule binding"/>
    <property type="evidence" value="ECO:0007669"/>
    <property type="project" value="TreeGrafter"/>
</dbReference>
<evidence type="ECO:0000256" key="4">
    <source>
        <dbReference type="ARBA" id="ARBA00022701"/>
    </source>
</evidence>
<dbReference type="OrthoDB" id="46159at2759"/>
<dbReference type="GO" id="GO:0005815">
    <property type="term" value="C:microtubule organizing center"/>
    <property type="evidence" value="ECO:0007669"/>
    <property type="project" value="TreeGrafter"/>
</dbReference>
<organism evidence="7 8">
    <name type="scientific">Pseudomicrostroma glucosiphilum</name>
    <dbReference type="NCBI Taxonomy" id="1684307"/>
    <lineage>
        <taxon>Eukaryota</taxon>
        <taxon>Fungi</taxon>
        <taxon>Dikarya</taxon>
        <taxon>Basidiomycota</taxon>
        <taxon>Ustilaginomycotina</taxon>
        <taxon>Exobasidiomycetes</taxon>
        <taxon>Microstromatales</taxon>
        <taxon>Microstromatales incertae sedis</taxon>
        <taxon>Pseudomicrostroma</taxon>
    </lineage>
</organism>
<dbReference type="EMBL" id="KZ819321">
    <property type="protein sequence ID" value="PWN23690.1"/>
    <property type="molecule type" value="Genomic_DNA"/>
</dbReference>
<dbReference type="RefSeq" id="XP_025350850.1">
    <property type="nucleotide sequence ID" value="XM_025495503.1"/>
</dbReference>
<feature type="domain" description="CLASP N-terminal" evidence="6">
    <location>
        <begin position="19"/>
        <end position="221"/>
    </location>
</feature>
<protein>
    <recommendedName>
        <fullName evidence="6">CLASP N-terminal domain-containing protein</fullName>
    </recommendedName>
</protein>
<dbReference type="Proteomes" id="UP000245942">
    <property type="component" value="Unassembled WGS sequence"/>
</dbReference>
<evidence type="ECO:0000256" key="1">
    <source>
        <dbReference type="ARBA" id="ARBA00004186"/>
    </source>
</evidence>
<keyword evidence="8" id="KW-1185">Reference proteome</keyword>
<comment type="subcellular location">
    <subcellularLocation>
        <location evidence="1">Cytoplasm</location>
        <location evidence="1">Cytoskeleton</location>
        <location evidence="1">Spindle</location>
    </subcellularLocation>
</comment>
<evidence type="ECO:0000256" key="3">
    <source>
        <dbReference type="ARBA" id="ARBA00022618"/>
    </source>
</evidence>
<evidence type="ECO:0000313" key="7">
    <source>
        <dbReference type="EMBL" id="PWN23690.1"/>
    </source>
</evidence>
<dbReference type="PANTHER" id="PTHR21567:SF60">
    <property type="entry name" value="CLASP N-TERMINAL DOMAIN-CONTAINING PROTEIN"/>
    <property type="match status" value="1"/>
</dbReference>
<proteinExistence type="inferred from homology"/>
<comment type="similarity">
    <text evidence="2">Belongs to the CLASP family.</text>
</comment>
<sequence length="222" mass="24879">MAPAQEERIPIKSAADLAYYFQTIQDALAEKETEDSWQRLDRALAKLEAVAKGGGYKFDEFVYHMKSVAEPLTSALLSERTRLSGTAGDVLASVAPRMAERFEPLVNVYVPPLLQICARTNKVALKRAEKCLQLVARHCKLPNILPLLREASKDKYAGLRAVSVACMVTLFESGASDRLYRKAAEVEAMIASMAKDSNPEVRQNCKKLFQVYIDLWPERVER</sequence>
<evidence type="ECO:0000256" key="5">
    <source>
        <dbReference type="ARBA" id="ARBA00022776"/>
    </source>
</evidence>
<evidence type="ECO:0000313" key="8">
    <source>
        <dbReference type="Proteomes" id="UP000245942"/>
    </source>
</evidence>
<evidence type="ECO:0000259" key="6">
    <source>
        <dbReference type="Pfam" id="PF12348"/>
    </source>
</evidence>
<dbReference type="AlphaFoldDB" id="A0A316UEP2"/>
<dbReference type="InterPro" id="IPR016024">
    <property type="entry name" value="ARM-type_fold"/>
</dbReference>
<gene>
    <name evidence="7" type="ORF">BCV69DRAFT_7618</name>
</gene>
<accession>A0A316UEP2</accession>
<dbReference type="GO" id="GO:0090307">
    <property type="term" value="P:mitotic spindle assembly"/>
    <property type="evidence" value="ECO:0007669"/>
    <property type="project" value="TreeGrafter"/>
</dbReference>
<dbReference type="GO" id="GO:0005876">
    <property type="term" value="C:spindle microtubule"/>
    <property type="evidence" value="ECO:0007669"/>
    <property type="project" value="TreeGrafter"/>
</dbReference>
<dbReference type="GO" id="GO:1990023">
    <property type="term" value="C:mitotic spindle midzone"/>
    <property type="evidence" value="ECO:0007669"/>
    <property type="project" value="TreeGrafter"/>
</dbReference>
<keyword evidence="4" id="KW-0493">Microtubule</keyword>
<keyword evidence="5" id="KW-0498">Mitosis</keyword>
<dbReference type="PANTHER" id="PTHR21567">
    <property type="entry name" value="CLASP"/>
    <property type="match status" value="1"/>
</dbReference>
<keyword evidence="5" id="KW-0131">Cell cycle</keyword>
<dbReference type="InterPro" id="IPR011989">
    <property type="entry name" value="ARM-like"/>
</dbReference>
<keyword evidence="3" id="KW-0132">Cell division</keyword>
<dbReference type="SUPFAM" id="SSF48371">
    <property type="entry name" value="ARM repeat"/>
    <property type="match status" value="1"/>
</dbReference>
<dbReference type="Pfam" id="PF12348">
    <property type="entry name" value="CLASP_N"/>
    <property type="match status" value="1"/>
</dbReference>
<dbReference type="Gene3D" id="1.25.10.10">
    <property type="entry name" value="Leucine-rich Repeat Variant"/>
    <property type="match status" value="1"/>
</dbReference>
<dbReference type="STRING" id="1684307.A0A316UEP2"/>
<reference evidence="7 8" key="1">
    <citation type="journal article" date="2018" name="Mol. Biol. Evol.">
        <title>Broad Genomic Sampling Reveals a Smut Pathogenic Ancestry of the Fungal Clade Ustilaginomycotina.</title>
        <authorList>
            <person name="Kijpornyongpan T."/>
            <person name="Mondo S.J."/>
            <person name="Barry K."/>
            <person name="Sandor L."/>
            <person name="Lee J."/>
            <person name="Lipzen A."/>
            <person name="Pangilinan J."/>
            <person name="LaButti K."/>
            <person name="Hainaut M."/>
            <person name="Henrissat B."/>
            <person name="Grigoriev I.V."/>
            <person name="Spatafora J.W."/>
            <person name="Aime M.C."/>
        </authorList>
    </citation>
    <scope>NUCLEOTIDE SEQUENCE [LARGE SCALE GENOMIC DNA]</scope>
    <source>
        <strain evidence="7 8">MCA 4718</strain>
    </source>
</reference>
<name>A0A316UEP2_9BASI</name>
<dbReference type="GO" id="GO:0005881">
    <property type="term" value="C:cytoplasmic microtubule"/>
    <property type="evidence" value="ECO:0007669"/>
    <property type="project" value="TreeGrafter"/>
</dbReference>
<dbReference type="GeneID" id="37017237"/>
<dbReference type="GO" id="GO:0051301">
    <property type="term" value="P:cell division"/>
    <property type="evidence" value="ECO:0007669"/>
    <property type="project" value="UniProtKB-KW"/>
</dbReference>
<evidence type="ECO:0000256" key="2">
    <source>
        <dbReference type="ARBA" id="ARBA00009549"/>
    </source>
</evidence>
<dbReference type="InterPro" id="IPR024395">
    <property type="entry name" value="CLASP_N_dom"/>
</dbReference>